<reference evidence="4" key="2">
    <citation type="submission" date="2016-10" db="EMBL/GenBank/DDBJ databases">
        <authorList>
            <person name="Varghese N."/>
            <person name="Submissions S."/>
        </authorList>
    </citation>
    <scope>NUCLEOTIDE SEQUENCE [LARGE SCALE GENOMIC DNA]</scope>
    <source>
        <strain evidence="4">BS3782</strain>
    </source>
</reference>
<dbReference type="EMBL" id="VZPO01000002">
    <property type="protein sequence ID" value="KAB0507065.1"/>
    <property type="molecule type" value="Genomic_DNA"/>
</dbReference>
<evidence type="ECO:0000313" key="5">
    <source>
        <dbReference type="Proteomes" id="UP000434925"/>
    </source>
</evidence>
<dbReference type="InterPro" id="IPR038607">
    <property type="entry name" value="PhoD-like_sf"/>
</dbReference>
<dbReference type="EMBL" id="LT629746">
    <property type="protein sequence ID" value="SDT42149.1"/>
    <property type="molecule type" value="Genomic_DNA"/>
</dbReference>
<evidence type="ECO:0000259" key="1">
    <source>
        <dbReference type="Pfam" id="PF19050"/>
    </source>
</evidence>
<dbReference type="Gene3D" id="3.60.21.70">
    <property type="entry name" value="PhoD-like phosphatase"/>
    <property type="match status" value="1"/>
</dbReference>
<dbReference type="GO" id="GO:0016020">
    <property type="term" value="C:membrane"/>
    <property type="evidence" value="ECO:0007669"/>
    <property type="project" value="TreeGrafter"/>
</dbReference>
<dbReference type="SUPFAM" id="SSF56300">
    <property type="entry name" value="Metallo-dependent phosphatases"/>
    <property type="match status" value="1"/>
</dbReference>
<keyword evidence="4" id="KW-1185">Reference proteome</keyword>
<proteinExistence type="predicted"/>
<dbReference type="InterPro" id="IPR029052">
    <property type="entry name" value="Metallo-depent_PP-like"/>
</dbReference>
<feature type="domain" description="PhoD-like phosphatase" evidence="1">
    <location>
        <begin position="360"/>
        <end position="452"/>
    </location>
</feature>
<dbReference type="Pfam" id="PF19050">
    <property type="entry name" value="PhoD_2"/>
    <property type="match status" value="2"/>
</dbReference>
<reference evidence="3" key="1">
    <citation type="submission" date="2016-10" db="EMBL/GenBank/DDBJ databases">
        <authorList>
            <person name="de Groot N.N."/>
        </authorList>
    </citation>
    <scope>NUCLEOTIDE SEQUENCE [LARGE SCALE GENOMIC DNA]</scope>
    <source>
        <strain evidence="3">BS3782</strain>
    </source>
</reference>
<dbReference type="AlphaFoldDB" id="A0A0J6H1R9"/>
<dbReference type="Proteomes" id="UP000182814">
    <property type="component" value="Chromosome I"/>
</dbReference>
<sequence>MSLLLGPILQFRGINSNVYNVSALVVLPLGASSPSVKVPGGVTASKPLATADIPLLNPQYRVWRIDLKAPQDQAVASTYTIKIEGAEANFVVPAEGQSPRMAYVSCNGFSDPKDMEKVDRNNERWEHMWGSHQSKPYHLLLMGGDQVYSDDMRSNVSSMKTWFAKPFADRRKAAYSKVIEADLDKFFTRLYLEHWKQPEVAKLLSAVPTVMMWDDHDIIDGWGSYDEILHSSPVFQGLFATAKRYFRIFQQQLIQTHPHLKPSADTHPCAIPDTADGFHLGFTGLGELALLVPDLRSERAPDLTTPPARPTRIISPVSWDAIYAWLGKVKAHKHLLLMSSIPVGYLDLQAAEKALDLISGQQELEDDLRDHWRSLPHRDERKRLIMRLLDFAHAESCKVTLVSGDVHVAGACVIESTLSRHRNDGSGLIYQLISTGVVHPSPPVLAVQFLESIGKQQEQIDYGITGTMLPIGARGRYLIAARNWLAIEPDEDSTGKSRLWANWHVEGLKHCVTQVIDPVKPRAEP</sequence>
<dbReference type="PANTHER" id="PTHR46689:SF1">
    <property type="entry name" value="PHOD-LIKE PHOSPHATASE DOMAIN-CONTAINING PROTEIN"/>
    <property type="match status" value="1"/>
</dbReference>
<dbReference type="RefSeq" id="WP_048397689.1">
    <property type="nucleotide sequence ID" value="NZ_JYLB01000013.1"/>
</dbReference>
<evidence type="ECO:0000313" key="4">
    <source>
        <dbReference type="Proteomes" id="UP000182814"/>
    </source>
</evidence>
<dbReference type="Proteomes" id="UP000434925">
    <property type="component" value="Unassembled WGS sequence"/>
</dbReference>
<gene>
    <name evidence="2" type="ORF">F7R14_04135</name>
    <name evidence="3" type="ORF">SAMN04490191_4375</name>
</gene>
<dbReference type="InterPro" id="IPR018946">
    <property type="entry name" value="PhoD-like_MPP"/>
</dbReference>
<dbReference type="PATRIC" id="fig|163011.3.peg.709"/>
<name>A0A0J6H1R9_9PSED</name>
<organism evidence="3 4">
    <name type="scientific">Pseudomonas lini</name>
    <dbReference type="NCBI Taxonomy" id="163011"/>
    <lineage>
        <taxon>Bacteria</taxon>
        <taxon>Pseudomonadati</taxon>
        <taxon>Pseudomonadota</taxon>
        <taxon>Gammaproteobacteria</taxon>
        <taxon>Pseudomonadales</taxon>
        <taxon>Pseudomonadaceae</taxon>
        <taxon>Pseudomonas</taxon>
    </lineage>
</organism>
<dbReference type="InterPro" id="IPR043904">
    <property type="entry name" value="PhoD_2-like"/>
</dbReference>
<dbReference type="CDD" id="cd07389">
    <property type="entry name" value="MPP_PhoD"/>
    <property type="match status" value="1"/>
</dbReference>
<dbReference type="PANTHER" id="PTHR46689">
    <property type="entry name" value="MEMBRANE PROTEIN, PUTATIVE-RELATED"/>
    <property type="match status" value="1"/>
</dbReference>
<evidence type="ECO:0000313" key="2">
    <source>
        <dbReference type="EMBL" id="KAB0507065.1"/>
    </source>
</evidence>
<accession>A0A0J6H1R9</accession>
<evidence type="ECO:0000313" key="3">
    <source>
        <dbReference type="EMBL" id="SDT42149.1"/>
    </source>
</evidence>
<protein>
    <submittedName>
        <fullName evidence="2">Alkaline phosphatase family protein</fullName>
    </submittedName>
</protein>
<reference evidence="2 5" key="3">
    <citation type="submission" date="2019-09" db="EMBL/GenBank/DDBJ databases">
        <title>Draft genome sequences of 48 bacterial type strains from the CCUG.</title>
        <authorList>
            <person name="Tunovic T."/>
            <person name="Pineiro-Iglesias B."/>
            <person name="Unosson C."/>
            <person name="Inganas E."/>
            <person name="Ohlen M."/>
            <person name="Cardew S."/>
            <person name="Jensie-Markopoulos S."/>
            <person name="Salva-Serra F."/>
            <person name="Jaen-Luchoro D."/>
            <person name="Karlsson R."/>
            <person name="Svensson-Stadler L."/>
            <person name="Chun J."/>
            <person name="Moore E."/>
        </authorList>
    </citation>
    <scope>NUCLEOTIDE SEQUENCE [LARGE SCALE GENOMIC DNA]</scope>
    <source>
        <strain evidence="2 5">CCUG 51522</strain>
    </source>
</reference>
<feature type="domain" description="PhoD-like phosphatase" evidence="1">
    <location>
        <begin position="88"/>
        <end position="355"/>
    </location>
</feature>